<keyword evidence="3" id="KW-1134">Transmembrane beta strand</keyword>
<organism evidence="10">
    <name type="scientific">Solibacter usitatus (strain Ellin6076)</name>
    <dbReference type="NCBI Taxonomy" id="234267"/>
    <lineage>
        <taxon>Bacteria</taxon>
        <taxon>Pseudomonadati</taxon>
        <taxon>Acidobacteriota</taxon>
        <taxon>Terriglobia</taxon>
        <taxon>Bryobacterales</taxon>
        <taxon>Solibacteraceae</taxon>
        <taxon>Candidatus Solibacter</taxon>
    </lineage>
</organism>
<dbReference type="InParanoid" id="Q01PU6"/>
<keyword evidence="6" id="KW-0998">Cell outer membrane</keyword>
<dbReference type="Gene3D" id="2.40.170.20">
    <property type="entry name" value="TonB-dependent receptor, beta-barrel domain"/>
    <property type="match status" value="1"/>
</dbReference>
<keyword evidence="4" id="KW-0812">Transmembrane</keyword>
<dbReference type="InterPro" id="IPR036942">
    <property type="entry name" value="Beta-barrel_TonB_sf"/>
</dbReference>
<dbReference type="OrthoDB" id="97893at2"/>
<protein>
    <recommendedName>
        <fullName evidence="9">TonB-dependent transporter Oar-like beta-barrel domain-containing protein</fullName>
    </recommendedName>
</protein>
<evidence type="ECO:0000256" key="8">
    <source>
        <dbReference type="SAM" id="SignalP"/>
    </source>
</evidence>
<dbReference type="HOGENOM" id="CLU_006298_0_0_0"/>
<dbReference type="GO" id="GO:0044718">
    <property type="term" value="P:siderophore transmembrane transport"/>
    <property type="evidence" value="ECO:0007669"/>
    <property type="project" value="TreeGrafter"/>
</dbReference>
<evidence type="ECO:0000256" key="1">
    <source>
        <dbReference type="ARBA" id="ARBA00004571"/>
    </source>
</evidence>
<evidence type="ECO:0000256" key="3">
    <source>
        <dbReference type="ARBA" id="ARBA00022452"/>
    </source>
</evidence>
<dbReference type="InterPro" id="IPR008969">
    <property type="entry name" value="CarboxyPept-like_regulatory"/>
</dbReference>
<sequence length="1163" mass="123100" precursor="true">MRHVAYCFYALLAAATAFAQAGGTGSIQGTVTDPSGAVVAGASVSAANLATGVKTDRTTTDAGFFVLSLLPAGEYSVTVTATGFQTVTRPHVTVDALAIVALDTKLALGASTQSVTVQEEASMLKTDDVALGGTIQNNVYDSLPLAMNASARDPSAFAGLVVGVNNYSTQPAGPSTGSFNGGQTYQNETYIEGLPLTNAGTESDTRNLAFGVSVEAVEQFQVETTGAKAMYEGQGVSNYVLKSGGNQFHGGAYEYFRNTLFDARGFFAPTTPVEHQNEFGATISGPIKKNKAFFFANYDGYRFVSATSPQFQSIPTAKERTGDFSELPQVTYDPTSATGTNVRTPFPNNVIPKDRLSPIALSLASYLPAPTNGGIQNNYLAVLPQLINNDSTTNKVDLNLSDKNRAFALFSTGKYTTNFTGSYAPGTSALPLPYTQSRYVTEYATTAQLHDIYSLRPNLLNQFSLSFSRMYIPLGNPTAGGNYPTKAGITGLPPGIASSAMPDINFAGNNAPISWVGTNAHVNTEAANTFDLQNNVLWTKGKHFITVGFQFQALQDNFNNPLTGTLASFSFSNNETANFSPTGTLLTTTGLSYASYLMGLVDSSSVTQNAVAETGGRYKTYAGYIQDDIKVSSRLTLNLGLRWNVWGTFKEVYNRMSFFNPDLPNPLAGNRLGALQFAGSGANSCNCATPVKTHYINPGPRLGLAYRIGEKTVIRAGYSLVYAHAGGVGGRVNGRQGLSQLGFNTSASFSSVATGQPAFNWATGYPAFQPAPFINPSYGIGFITAAAGAPIAGPSTAQTITYGDPNLGGKPPYYENWNLNIQHTLTPSLTLSVAYSGSSGHFLPGAGNAGPFTNQIPLQYLTLGPLLGQTLTAATLAQAQAVFPNIGVPFPNFTGTIGQALKPYPQYNGISNPWMNLGISTYNALQATLTRRFAQGLTFTLAYTFSKELDDLVGSPRNPFDNSLERGPGAIDHPHVGSLIFVYQLPFGAGHKMNSGSRIVSAAVSHWQLSGLVTYTSGAPLTIGGTCTSGGILGTCYPNYNPAFSGSIWINGDFGSGGKSVTSTPYLDKTAFVDPAAYTVGNIARSAPFGLFSPHNASVDLSVRREFALREHLRLALQADAFNINNAVHFGAPGTNIDSANFGTVTTMANQPRKLQFSGRITF</sequence>
<feature type="chain" id="PRO_5004163173" description="TonB-dependent transporter Oar-like beta-barrel domain-containing protein" evidence="8">
    <location>
        <begin position="20"/>
        <end position="1163"/>
    </location>
</feature>
<feature type="region of interest" description="Disordered" evidence="7">
    <location>
        <begin position="327"/>
        <end position="346"/>
    </location>
</feature>
<dbReference type="InterPro" id="IPR057601">
    <property type="entry name" value="Oar-like_b-barrel"/>
</dbReference>
<feature type="signal peptide" evidence="8">
    <location>
        <begin position="1"/>
        <end position="19"/>
    </location>
</feature>
<keyword evidence="2" id="KW-0813">Transport</keyword>
<dbReference type="EMBL" id="CP000473">
    <property type="protein sequence ID" value="ABJ88324.1"/>
    <property type="molecule type" value="Genomic_DNA"/>
</dbReference>
<dbReference type="eggNOG" id="COG3188">
    <property type="taxonomic scope" value="Bacteria"/>
</dbReference>
<comment type="subcellular location">
    <subcellularLocation>
        <location evidence="1">Cell outer membrane</location>
        <topology evidence="1">Multi-pass membrane protein</topology>
    </subcellularLocation>
</comment>
<dbReference type="PANTHER" id="PTHR30069">
    <property type="entry name" value="TONB-DEPENDENT OUTER MEMBRANE RECEPTOR"/>
    <property type="match status" value="1"/>
</dbReference>
<dbReference type="Pfam" id="PF25183">
    <property type="entry name" value="OMP_b-brl_4"/>
    <property type="match status" value="1"/>
</dbReference>
<reference evidence="10" key="1">
    <citation type="submission" date="2006-10" db="EMBL/GenBank/DDBJ databases">
        <title>Complete sequence of Solibacter usitatus Ellin6076.</title>
        <authorList>
            <consortium name="US DOE Joint Genome Institute"/>
            <person name="Copeland A."/>
            <person name="Lucas S."/>
            <person name="Lapidus A."/>
            <person name="Barry K."/>
            <person name="Detter J.C."/>
            <person name="Glavina del Rio T."/>
            <person name="Hammon N."/>
            <person name="Israni S."/>
            <person name="Dalin E."/>
            <person name="Tice H."/>
            <person name="Pitluck S."/>
            <person name="Thompson L.S."/>
            <person name="Brettin T."/>
            <person name="Bruce D."/>
            <person name="Han C."/>
            <person name="Tapia R."/>
            <person name="Gilna P."/>
            <person name="Schmutz J."/>
            <person name="Larimer F."/>
            <person name="Land M."/>
            <person name="Hauser L."/>
            <person name="Kyrpides N."/>
            <person name="Mikhailova N."/>
            <person name="Janssen P.H."/>
            <person name="Kuske C.R."/>
            <person name="Richardson P."/>
        </authorList>
    </citation>
    <scope>NUCLEOTIDE SEQUENCE</scope>
    <source>
        <strain evidence="10">Ellin6076</strain>
    </source>
</reference>
<evidence type="ECO:0000259" key="9">
    <source>
        <dbReference type="Pfam" id="PF25183"/>
    </source>
</evidence>
<dbReference type="AlphaFoldDB" id="Q01PU6"/>
<dbReference type="SUPFAM" id="SSF49464">
    <property type="entry name" value="Carboxypeptidase regulatory domain-like"/>
    <property type="match status" value="1"/>
</dbReference>
<dbReference type="STRING" id="234267.Acid_7415"/>
<evidence type="ECO:0000256" key="6">
    <source>
        <dbReference type="ARBA" id="ARBA00023237"/>
    </source>
</evidence>
<dbReference type="GO" id="GO:0009279">
    <property type="term" value="C:cell outer membrane"/>
    <property type="evidence" value="ECO:0007669"/>
    <property type="project" value="UniProtKB-SubCell"/>
</dbReference>
<dbReference type="InterPro" id="IPR039426">
    <property type="entry name" value="TonB-dep_rcpt-like"/>
</dbReference>
<dbReference type="PANTHER" id="PTHR30069:SF46">
    <property type="entry name" value="OAR PROTEIN"/>
    <property type="match status" value="1"/>
</dbReference>
<proteinExistence type="predicted"/>
<accession>Q01PU6</accession>
<dbReference type="SUPFAM" id="SSF56935">
    <property type="entry name" value="Porins"/>
    <property type="match status" value="1"/>
</dbReference>
<name>Q01PU6_SOLUE</name>
<evidence type="ECO:0000256" key="5">
    <source>
        <dbReference type="ARBA" id="ARBA00023136"/>
    </source>
</evidence>
<keyword evidence="5" id="KW-0472">Membrane</keyword>
<evidence type="ECO:0000256" key="2">
    <source>
        <dbReference type="ARBA" id="ARBA00022448"/>
    </source>
</evidence>
<dbReference type="Gene3D" id="2.60.40.1120">
    <property type="entry name" value="Carboxypeptidase-like, regulatory domain"/>
    <property type="match status" value="1"/>
</dbReference>
<evidence type="ECO:0000313" key="10">
    <source>
        <dbReference type="EMBL" id="ABJ88324.1"/>
    </source>
</evidence>
<feature type="compositionally biased region" description="Polar residues" evidence="7">
    <location>
        <begin position="332"/>
        <end position="346"/>
    </location>
</feature>
<evidence type="ECO:0000256" key="4">
    <source>
        <dbReference type="ARBA" id="ARBA00022692"/>
    </source>
</evidence>
<evidence type="ECO:0000256" key="7">
    <source>
        <dbReference type="SAM" id="MobiDB-lite"/>
    </source>
</evidence>
<dbReference type="KEGG" id="sus:Acid_7415"/>
<gene>
    <name evidence="10" type="ordered locus">Acid_7415</name>
</gene>
<feature type="domain" description="TonB-dependent transporter Oar-like beta-barrel" evidence="9">
    <location>
        <begin position="240"/>
        <end position="1156"/>
    </location>
</feature>
<dbReference type="Pfam" id="PF13620">
    <property type="entry name" value="CarboxypepD_reg"/>
    <property type="match status" value="1"/>
</dbReference>
<dbReference type="GO" id="GO:0015344">
    <property type="term" value="F:siderophore uptake transmembrane transporter activity"/>
    <property type="evidence" value="ECO:0007669"/>
    <property type="project" value="TreeGrafter"/>
</dbReference>
<keyword evidence="8" id="KW-0732">Signal</keyword>